<dbReference type="EMBL" id="CM023489">
    <property type="protein sequence ID" value="KAH6922944.1"/>
    <property type="molecule type" value="Genomic_DNA"/>
</dbReference>
<organism evidence="1 2">
    <name type="scientific">Hyalomma asiaticum</name>
    <name type="common">Tick</name>
    <dbReference type="NCBI Taxonomy" id="266040"/>
    <lineage>
        <taxon>Eukaryota</taxon>
        <taxon>Metazoa</taxon>
        <taxon>Ecdysozoa</taxon>
        <taxon>Arthropoda</taxon>
        <taxon>Chelicerata</taxon>
        <taxon>Arachnida</taxon>
        <taxon>Acari</taxon>
        <taxon>Parasitiformes</taxon>
        <taxon>Ixodida</taxon>
        <taxon>Ixodoidea</taxon>
        <taxon>Ixodidae</taxon>
        <taxon>Hyalomminae</taxon>
        <taxon>Hyalomma</taxon>
    </lineage>
</organism>
<sequence>MPDSCTTWLDMWQEKALHATKCAECSQQLLEGENDPYPASLTAAVDRGGLLYPLVKLNELVTTLENAFTHFFSAREVKPDSIMD</sequence>
<proteinExistence type="predicted"/>
<dbReference type="Proteomes" id="UP000821845">
    <property type="component" value="Chromosome 9"/>
</dbReference>
<protein>
    <submittedName>
        <fullName evidence="1">Uncharacterized protein</fullName>
    </submittedName>
</protein>
<accession>A0ACB7RR19</accession>
<keyword evidence="2" id="KW-1185">Reference proteome</keyword>
<comment type="caution">
    <text evidence="1">The sequence shown here is derived from an EMBL/GenBank/DDBJ whole genome shotgun (WGS) entry which is preliminary data.</text>
</comment>
<name>A0ACB7RR19_HYAAI</name>
<gene>
    <name evidence="1" type="ORF">HPB50_020283</name>
</gene>
<evidence type="ECO:0000313" key="1">
    <source>
        <dbReference type="EMBL" id="KAH6922944.1"/>
    </source>
</evidence>
<evidence type="ECO:0000313" key="2">
    <source>
        <dbReference type="Proteomes" id="UP000821845"/>
    </source>
</evidence>
<reference evidence="1" key="1">
    <citation type="submission" date="2020-05" db="EMBL/GenBank/DDBJ databases">
        <title>Large-scale comparative analyses of tick genomes elucidate their genetic diversity and vector capacities.</title>
        <authorList>
            <person name="Jia N."/>
            <person name="Wang J."/>
            <person name="Shi W."/>
            <person name="Du L."/>
            <person name="Sun Y."/>
            <person name="Zhan W."/>
            <person name="Jiang J."/>
            <person name="Wang Q."/>
            <person name="Zhang B."/>
            <person name="Ji P."/>
            <person name="Sakyi L.B."/>
            <person name="Cui X."/>
            <person name="Yuan T."/>
            <person name="Jiang B."/>
            <person name="Yang W."/>
            <person name="Lam T.T.-Y."/>
            <person name="Chang Q."/>
            <person name="Ding S."/>
            <person name="Wang X."/>
            <person name="Zhu J."/>
            <person name="Ruan X."/>
            <person name="Zhao L."/>
            <person name="Wei J."/>
            <person name="Que T."/>
            <person name="Du C."/>
            <person name="Cheng J."/>
            <person name="Dai P."/>
            <person name="Han X."/>
            <person name="Huang E."/>
            <person name="Gao Y."/>
            <person name="Liu J."/>
            <person name="Shao H."/>
            <person name="Ye R."/>
            <person name="Li L."/>
            <person name="Wei W."/>
            <person name="Wang X."/>
            <person name="Wang C."/>
            <person name="Yang T."/>
            <person name="Huo Q."/>
            <person name="Li W."/>
            <person name="Guo W."/>
            <person name="Chen H."/>
            <person name="Zhou L."/>
            <person name="Ni X."/>
            <person name="Tian J."/>
            <person name="Zhou Y."/>
            <person name="Sheng Y."/>
            <person name="Liu T."/>
            <person name="Pan Y."/>
            <person name="Xia L."/>
            <person name="Li J."/>
            <person name="Zhao F."/>
            <person name="Cao W."/>
        </authorList>
    </citation>
    <scope>NUCLEOTIDE SEQUENCE</scope>
    <source>
        <strain evidence="1">Hyas-2018</strain>
    </source>
</reference>